<gene>
    <name evidence="1" type="ORF">OPKNFCMD_1307</name>
</gene>
<evidence type="ECO:0000313" key="1">
    <source>
        <dbReference type="EMBL" id="GJD48584.1"/>
    </source>
</evidence>
<evidence type="ECO:0000313" key="2">
    <source>
        <dbReference type="Proteomes" id="UP001055167"/>
    </source>
</evidence>
<protein>
    <submittedName>
        <fullName evidence="1">Uncharacterized protein</fullName>
    </submittedName>
</protein>
<organism evidence="1 2">
    <name type="scientific">Methylobacterium crusticola</name>
    <dbReference type="NCBI Taxonomy" id="1697972"/>
    <lineage>
        <taxon>Bacteria</taxon>
        <taxon>Pseudomonadati</taxon>
        <taxon>Pseudomonadota</taxon>
        <taxon>Alphaproteobacteria</taxon>
        <taxon>Hyphomicrobiales</taxon>
        <taxon>Methylobacteriaceae</taxon>
        <taxon>Methylobacterium</taxon>
    </lineage>
</organism>
<dbReference type="Proteomes" id="UP001055167">
    <property type="component" value="Unassembled WGS sequence"/>
</dbReference>
<sequence>MQTIRNCFVTIAADCPAKVGTVPGERGGAPSVPAIQHALLTAEPYRYDHEGLIWEVHRRHKGVAGEGLEAAAARRALLSRSHPCMRASALPKRYGWGVHYDDAGRIAIYGAETERYRELAAGPAVVPAMRSRRG</sequence>
<dbReference type="RefSeq" id="WP_128562753.1">
    <property type="nucleotide sequence ID" value="NZ_BPQH01000003.1"/>
</dbReference>
<name>A0ABQ4QTN4_9HYPH</name>
<dbReference type="EMBL" id="BPQH01000003">
    <property type="protein sequence ID" value="GJD48584.1"/>
    <property type="molecule type" value="Genomic_DNA"/>
</dbReference>
<reference evidence="1" key="1">
    <citation type="journal article" date="2021" name="Front. Microbiol.">
        <title>Comprehensive Comparative Genomics and Phenotyping of Methylobacterium Species.</title>
        <authorList>
            <person name="Alessa O."/>
            <person name="Ogura Y."/>
            <person name="Fujitani Y."/>
            <person name="Takami H."/>
            <person name="Hayashi T."/>
            <person name="Sahin N."/>
            <person name="Tani A."/>
        </authorList>
    </citation>
    <scope>NUCLEOTIDE SEQUENCE</scope>
    <source>
        <strain evidence="1">KCTC 52305</strain>
    </source>
</reference>
<comment type="caution">
    <text evidence="1">The sequence shown here is derived from an EMBL/GenBank/DDBJ whole genome shotgun (WGS) entry which is preliminary data.</text>
</comment>
<dbReference type="InterPro" id="IPR046155">
    <property type="entry name" value="DUF6157"/>
</dbReference>
<dbReference type="Pfam" id="PF19654">
    <property type="entry name" value="DUF6157"/>
    <property type="match status" value="1"/>
</dbReference>
<keyword evidence="2" id="KW-1185">Reference proteome</keyword>
<proteinExistence type="predicted"/>
<reference evidence="1" key="2">
    <citation type="submission" date="2021-08" db="EMBL/GenBank/DDBJ databases">
        <authorList>
            <person name="Tani A."/>
            <person name="Ola A."/>
            <person name="Ogura Y."/>
            <person name="Katsura K."/>
            <person name="Hayashi T."/>
        </authorList>
    </citation>
    <scope>NUCLEOTIDE SEQUENCE</scope>
    <source>
        <strain evidence="1">KCTC 52305</strain>
    </source>
</reference>
<accession>A0ABQ4QTN4</accession>